<dbReference type="Proteomes" id="UP000552700">
    <property type="component" value="Unassembled WGS sequence"/>
</dbReference>
<dbReference type="EMBL" id="JACIJP010000001">
    <property type="protein sequence ID" value="MBB6122435.1"/>
    <property type="molecule type" value="Genomic_DNA"/>
</dbReference>
<keyword evidence="2" id="KW-1185">Reference proteome</keyword>
<protein>
    <submittedName>
        <fullName evidence="1">Uncharacterized protein</fullName>
    </submittedName>
</protein>
<sequence>MIHITHTAGQVIASDTVTTFCDTAKASTSSACLRASVREGFQEANLQLLAIQKNNNLDIVARGWWIRGSKENPVGDRNWEALREDLGLGAQ</sequence>
<name>A0A841J188_9SPHN</name>
<organism evidence="1 2">
    <name type="scientific">Sphingobium subterraneum</name>
    <dbReference type="NCBI Taxonomy" id="627688"/>
    <lineage>
        <taxon>Bacteria</taxon>
        <taxon>Pseudomonadati</taxon>
        <taxon>Pseudomonadota</taxon>
        <taxon>Alphaproteobacteria</taxon>
        <taxon>Sphingomonadales</taxon>
        <taxon>Sphingomonadaceae</taxon>
        <taxon>Sphingobium</taxon>
    </lineage>
</organism>
<reference evidence="1 2" key="1">
    <citation type="submission" date="2020-08" db="EMBL/GenBank/DDBJ databases">
        <title>Genomic Encyclopedia of Type Strains, Phase IV (KMG-IV): sequencing the most valuable type-strain genomes for metagenomic binning, comparative biology and taxonomic classification.</title>
        <authorList>
            <person name="Goeker M."/>
        </authorList>
    </citation>
    <scope>NUCLEOTIDE SEQUENCE [LARGE SCALE GENOMIC DNA]</scope>
    <source>
        <strain evidence="1 2">DSM 102255</strain>
    </source>
</reference>
<gene>
    <name evidence="1" type="ORF">FHS92_000142</name>
</gene>
<dbReference type="RefSeq" id="WP_184076571.1">
    <property type="nucleotide sequence ID" value="NZ_JACIJP010000001.1"/>
</dbReference>
<accession>A0A841J188</accession>
<comment type="caution">
    <text evidence="1">The sequence shown here is derived from an EMBL/GenBank/DDBJ whole genome shotgun (WGS) entry which is preliminary data.</text>
</comment>
<dbReference type="AlphaFoldDB" id="A0A841J188"/>
<proteinExistence type="predicted"/>
<evidence type="ECO:0000313" key="1">
    <source>
        <dbReference type="EMBL" id="MBB6122435.1"/>
    </source>
</evidence>
<evidence type="ECO:0000313" key="2">
    <source>
        <dbReference type="Proteomes" id="UP000552700"/>
    </source>
</evidence>